<proteinExistence type="predicted"/>
<protein>
    <submittedName>
        <fullName evidence="2">Cellulose biosynthesis protein CelD</fullName>
    </submittedName>
</protein>
<dbReference type="InterPro" id="IPR038740">
    <property type="entry name" value="BioF2-like_GNAT_dom"/>
</dbReference>
<dbReference type="OrthoDB" id="4700839at2"/>
<evidence type="ECO:0000259" key="1">
    <source>
        <dbReference type="Pfam" id="PF13480"/>
    </source>
</evidence>
<name>A0A1U9ZYS4_9ACTN</name>
<dbReference type="STRING" id="1909395.BKM31_17985"/>
<feature type="domain" description="BioF2-like acetyltransferase" evidence="1">
    <location>
        <begin position="153"/>
        <end position="294"/>
    </location>
</feature>
<organism evidence="2 3">
    <name type="scientific">[Actinomadura] parvosata subsp. kistnae</name>
    <dbReference type="NCBI Taxonomy" id="1909395"/>
    <lineage>
        <taxon>Bacteria</taxon>
        <taxon>Bacillati</taxon>
        <taxon>Actinomycetota</taxon>
        <taxon>Actinomycetes</taxon>
        <taxon>Streptosporangiales</taxon>
        <taxon>Streptosporangiaceae</taxon>
        <taxon>Nonomuraea</taxon>
    </lineage>
</organism>
<dbReference type="Pfam" id="PF13480">
    <property type="entry name" value="Acetyltransf_6"/>
    <property type="match status" value="1"/>
</dbReference>
<keyword evidence="3" id="KW-1185">Reference proteome</keyword>
<sequence>MKISIVHPSDLRPFELRTWHVLLRSGRELVNPFLCPEFTLAVGRLRHDVRVAVIEDAVDIVGFFPFQRHALGIGKPVGAGLTDAQGAISAPGLELDPSWLLRRCELSVGEFDHLVADQFPAHHTSRHPSPFMDLRLGYDGYTDVIKRESGKTYRSTMYKERKLGRDADDVRQRYGITDLTALRTLVSWKSEQYRRTGRTDRFARPWIVQLVEDLLHVDTPGFAGVLDMVYAGDQPVAGHFGLRSDTVLADWFPSYDVAFAPYSPGLIQHLAMAREAAKQGIRVVDMGRGEKEYKNKLKSGDLLVAEGRLARHTPAAGLHWLVRTPLRATRNAVLARPRLREPTDRLLKGYGNVRNSLLRTDQDNRTKSAR</sequence>
<reference evidence="3" key="1">
    <citation type="journal article" date="2017" name="Med. Chem. Commun.">
        <title>Nonomuraea sp. ATCC 55076 harbours the largest actinomycete chromosome to date and the kistamicin biosynthetic gene cluster.</title>
        <authorList>
            <person name="Nazari B."/>
            <person name="Forneris C.C."/>
            <person name="Gibson M.I."/>
            <person name="Moon K."/>
            <person name="Schramma K.R."/>
            <person name="Seyedsayamdost M.R."/>
        </authorList>
    </citation>
    <scope>NUCLEOTIDE SEQUENCE [LARGE SCALE GENOMIC DNA]</scope>
    <source>
        <strain evidence="3">ATCC 55076</strain>
    </source>
</reference>
<dbReference type="SUPFAM" id="SSF55729">
    <property type="entry name" value="Acyl-CoA N-acyltransferases (Nat)"/>
    <property type="match status" value="1"/>
</dbReference>
<dbReference type="KEGG" id="noa:BKM31_17985"/>
<dbReference type="RefSeq" id="WP_080039284.1">
    <property type="nucleotide sequence ID" value="NZ_CP017717.1"/>
</dbReference>
<evidence type="ECO:0000313" key="3">
    <source>
        <dbReference type="Proteomes" id="UP000190797"/>
    </source>
</evidence>
<dbReference type="InterPro" id="IPR016181">
    <property type="entry name" value="Acyl_CoA_acyltransferase"/>
</dbReference>
<accession>A0A1U9ZYS4</accession>
<dbReference type="EMBL" id="CP017717">
    <property type="protein sequence ID" value="AQZ63102.1"/>
    <property type="molecule type" value="Genomic_DNA"/>
</dbReference>
<gene>
    <name evidence="2" type="ORF">BKM31_17985</name>
</gene>
<dbReference type="AlphaFoldDB" id="A0A1U9ZYS4"/>
<evidence type="ECO:0000313" key="2">
    <source>
        <dbReference type="EMBL" id="AQZ63102.1"/>
    </source>
</evidence>
<dbReference type="Proteomes" id="UP000190797">
    <property type="component" value="Chromosome"/>
</dbReference>